<organism evidence="11 12">
    <name type="scientific">Nitritalea halalkaliphila LW7</name>
    <dbReference type="NCBI Taxonomy" id="1189621"/>
    <lineage>
        <taxon>Bacteria</taxon>
        <taxon>Pseudomonadati</taxon>
        <taxon>Bacteroidota</taxon>
        <taxon>Cytophagia</taxon>
        <taxon>Cytophagales</taxon>
        <taxon>Cyclobacteriaceae</taxon>
        <taxon>Nitritalea</taxon>
    </lineage>
</organism>
<comment type="caution">
    <text evidence="11">The sequence shown here is derived from an EMBL/GenBank/DDBJ whole genome shotgun (WGS) entry which is preliminary data.</text>
</comment>
<dbReference type="RefSeq" id="WP_009055226.1">
    <property type="nucleotide sequence ID" value="NZ_AJYA01000023.1"/>
</dbReference>
<dbReference type="PROSITE" id="PS50263">
    <property type="entry name" value="CN_HYDROLASE"/>
    <property type="match status" value="1"/>
</dbReference>
<dbReference type="NCBIfam" id="TIGR00552">
    <property type="entry name" value="nadE"/>
    <property type="match status" value="1"/>
</dbReference>
<feature type="binding site" evidence="7">
    <location>
        <position position="196"/>
    </location>
    <ligand>
        <name>L-glutamine</name>
        <dbReference type="ChEBI" id="CHEBI:58359"/>
    </ligand>
</feature>
<dbReference type="GO" id="GO:0008795">
    <property type="term" value="F:NAD+ synthase activity"/>
    <property type="evidence" value="ECO:0007669"/>
    <property type="project" value="UniProtKB-UniRule"/>
</dbReference>
<dbReference type="GO" id="GO:0009435">
    <property type="term" value="P:NAD+ biosynthetic process"/>
    <property type="evidence" value="ECO:0007669"/>
    <property type="project" value="UniProtKB-UniRule"/>
</dbReference>
<feature type="binding site" evidence="7">
    <location>
        <position position="202"/>
    </location>
    <ligand>
        <name>L-glutamine</name>
        <dbReference type="ChEBI" id="CHEBI:58359"/>
    </ligand>
</feature>
<dbReference type="CDD" id="cd00553">
    <property type="entry name" value="NAD_synthase"/>
    <property type="match status" value="1"/>
</dbReference>
<dbReference type="GO" id="GO:0003952">
    <property type="term" value="F:NAD+ synthase (glutamine-hydrolyzing) activity"/>
    <property type="evidence" value="ECO:0007669"/>
    <property type="project" value="UniProtKB-UniRule"/>
</dbReference>
<dbReference type="SUPFAM" id="SSF56317">
    <property type="entry name" value="Carbon-nitrogen hydrolase"/>
    <property type="match status" value="1"/>
</dbReference>
<dbReference type="CDD" id="cd07570">
    <property type="entry name" value="GAT_Gln-NAD-synth"/>
    <property type="match status" value="1"/>
</dbReference>
<dbReference type="Pfam" id="PF02540">
    <property type="entry name" value="NAD_synthase"/>
    <property type="match status" value="1"/>
</dbReference>
<dbReference type="InterPro" id="IPR003010">
    <property type="entry name" value="C-N_Hydrolase"/>
</dbReference>
<dbReference type="Gene3D" id="3.60.110.10">
    <property type="entry name" value="Carbon-nitrogen hydrolase"/>
    <property type="match status" value="1"/>
</dbReference>
<keyword evidence="4 7" id="KW-0547">Nucleotide-binding</keyword>
<dbReference type="PATRIC" id="fig|1189621.3.peg.2294"/>
<dbReference type="GO" id="GO:0004359">
    <property type="term" value="F:glutaminase activity"/>
    <property type="evidence" value="ECO:0007669"/>
    <property type="project" value="InterPro"/>
</dbReference>
<dbReference type="GO" id="GO:0005524">
    <property type="term" value="F:ATP binding"/>
    <property type="evidence" value="ECO:0007669"/>
    <property type="project" value="UniProtKB-UniRule"/>
</dbReference>
<feature type="binding site" evidence="7">
    <location>
        <position position="580"/>
    </location>
    <ligand>
        <name>deamido-NAD(+)</name>
        <dbReference type="ChEBI" id="CHEBI:58437"/>
        <note>ligand shared between two neighboring subunits</note>
    </ligand>
</feature>
<protein>
    <recommendedName>
        <fullName evidence="7 8">Glutamine-dependent NAD(+) synthetase</fullName>
        <ecNumber evidence="7 8">6.3.5.1</ecNumber>
    </recommendedName>
    <alternativeName>
        <fullName evidence="7 8">NAD(+) synthase [glutamine-hydrolyzing]</fullName>
    </alternativeName>
</protein>
<evidence type="ECO:0000256" key="6">
    <source>
        <dbReference type="ARBA" id="ARBA00023027"/>
    </source>
</evidence>
<dbReference type="EMBL" id="AJYA01000023">
    <property type="protein sequence ID" value="EIM76157.1"/>
    <property type="molecule type" value="Genomic_DNA"/>
</dbReference>
<evidence type="ECO:0000256" key="8">
    <source>
        <dbReference type="PIRNR" id="PIRNR006630"/>
    </source>
</evidence>
<sequence length="623" mass="70110">MSENSTRPLAIGLATVNQTPLDWNGNLHRILLAIQEAKEQEIAFLCFPELSLCAYGSEDLFLSYWYPKKAWEQLEKLLPHTENISLAVGLPIRKGGKLYNCMAILENGSLKACIAKQFMAIDGVHYEFRWFEPWPADRLDSIEFRGQTIPFGDYIYTLEGHKIGFEICEDAWRGADRPAYRLAEKGVDLIFNPSASHYAMGKTQTREDLLMESVGILKGTYCYINLTGNESGRMIFDGETLIAQPHGIVYKGELLSFQPFRLHCFHYQKQQAAPLWPKAAYDQNEELTQAVSLALFDYLRKSRAKGFVLSLSGGADSSSIAVMVAEMVRRGVQALGQKAFAQALSLPPEAETEELKALTGRLFTTAYQGTENSSEATFASARMLAESIGARFHHWTIDAEVQGYSQKIAKALGRELSWQEDDLALQNIQARARSPIIWMLANIQGALLLTTSNRSEGDVGYATMDGDTSGSISPIAGLSKVFVLQWLRWAEKELGYSGLAGVNSLQPSAELRPLAQEQRDEEDLMPYPLLLAIECLAIREYRSPLDVYKNLLEEGKWGDPEALKTSVIRFFRLWSQNQWKRERLAPSFHLDDFNVDPKTWYRFPILSGGFREELAELEAYSAD</sequence>
<evidence type="ECO:0000256" key="9">
    <source>
        <dbReference type="RuleBase" id="RU003811"/>
    </source>
</evidence>
<dbReference type="InterPro" id="IPR014445">
    <property type="entry name" value="Gln-dep_NAD_synthase"/>
</dbReference>
<dbReference type="PIRSF" id="PIRSF006630">
    <property type="entry name" value="NADS_GAT"/>
    <property type="match status" value="1"/>
</dbReference>
<dbReference type="PANTHER" id="PTHR23090:SF9">
    <property type="entry name" value="GLUTAMINE-DEPENDENT NAD(+) SYNTHETASE"/>
    <property type="match status" value="1"/>
</dbReference>
<dbReference type="Proteomes" id="UP000005551">
    <property type="component" value="Unassembled WGS sequence"/>
</dbReference>
<proteinExistence type="inferred from homology"/>
<comment type="caution">
    <text evidence="7">Lacks conserved residue(s) required for the propagation of feature annotation.</text>
</comment>
<keyword evidence="12" id="KW-1185">Reference proteome</keyword>
<name>I5C2V5_9BACT</name>
<gene>
    <name evidence="7" type="primary">nadE</name>
    <name evidence="11" type="ORF">A3SI_11009</name>
</gene>
<evidence type="ECO:0000313" key="11">
    <source>
        <dbReference type="EMBL" id="EIM76157.1"/>
    </source>
</evidence>
<feature type="binding site" evidence="7">
    <location>
        <position position="451"/>
    </location>
    <ligand>
        <name>ATP</name>
        <dbReference type="ChEBI" id="CHEBI:30616"/>
    </ligand>
</feature>
<keyword evidence="5 7" id="KW-0067">ATP-binding</keyword>
<keyword evidence="6 7" id="KW-0520">NAD</keyword>
<dbReference type="GO" id="GO:0005737">
    <property type="term" value="C:cytoplasm"/>
    <property type="evidence" value="ECO:0007669"/>
    <property type="project" value="InterPro"/>
</dbReference>
<dbReference type="InterPro" id="IPR036526">
    <property type="entry name" value="C-N_Hydrolase_sf"/>
</dbReference>
<accession>I5C2V5</accession>
<evidence type="ECO:0000313" key="12">
    <source>
        <dbReference type="Proteomes" id="UP000005551"/>
    </source>
</evidence>
<comment type="similarity">
    <text evidence="9">Belongs to the NAD synthetase family.</text>
</comment>
<feature type="binding site" evidence="7">
    <location>
        <position position="456"/>
    </location>
    <ligand>
        <name>deamido-NAD(+)</name>
        <dbReference type="ChEBI" id="CHEBI:58437"/>
        <note>ligand shared between two neighboring subunits</note>
    </ligand>
</feature>
<comment type="pathway">
    <text evidence="1 7 8">Cofactor biosynthesis; NAD(+) biosynthesis; NAD(+) from deamido-NAD(+) (L-Gln route): step 1/1.</text>
</comment>
<reference evidence="11 12" key="1">
    <citation type="submission" date="2012-05" db="EMBL/GenBank/DDBJ databases">
        <title>Genome sequence of Nitritalea halalkaliphila LW7.</title>
        <authorList>
            <person name="Jangir P.K."/>
            <person name="Singh A."/>
            <person name="Shivaji S."/>
            <person name="Sharma R."/>
        </authorList>
    </citation>
    <scope>NUCLEOTIDE SEQUENCE [LARGE SCALE GENOMIC DNA]</scope>
    <source>
        <strain evidence="11 12">LW7</strain>
    </source>
</reference>
<evidence type="ECO:0000256" key="3">
    <source>
        <dbReference type="ARBA" id="ARBA00022598"/>
    </source>
</evidence>
<dbReference type="PANTHER" id="PTHR23090">
    <property type="entry name" value="NH 3 /GLUTAMINE-DEPENDENT NAD + SYNTHETASE"/>
    <property type="match status" value="1"/>
</dbReference>
<evidence type="ECO:0000256" key="2">
    <source>
        <dbReference type="ARBA" id="ARBA00007145"/>
    </source>
</evidence>
<dbReference type="EC" id="6.3.5.1" evidence="7 8"/>
<feature type="active site" description="Nucleophile; for glutaminase activity" evidence="7">
    <location>
        <position position="168"/>
    </location>
</feature>
<dbReference type="HAMAP" id="MF_02090">
    <property type="entry name" value="NadE_glutamine_dep"/>
    <property type="match status" value="1"/>
</dbReference>
<dbReference type="UniPathway" id="UPA00253">
    <property type="reaction ID" value="UER00334"/>
</dbReference>
<feature type="binding site" evidence="7">
    <location>
        <position position="427"/>
    </location>
    <ligand>
        <name>deamido-NAD(+)</name>
        <dbReference type="ChEBI" id="CHEBI:58437"/>
        <note>ligand shared between two neighboring subunits</note>
    </ligand>
</feature>
<dbReference type="InterPro" id="IPR003694">
    <property type="entry name" value="NAD_synthase"/>
</dbReference>
<evidence type="ECO:0000256" key="4">
    <source>
        <dbReference type="ARBA" id="ARBA00022741"/>
    </source>
</evidence>
<comment type="function">
    <text evidence="7">Catalyzes the ATP-dependent amidation of deamido-NAD to form NAD. Uses L-glutamine as a nitrogen source.</text>
</comment>
<feature type="active site" description="Proton acceptor; for glutaminase activity" evidence="7">
    <location>
        <position position="49"/>
    </location>
</feature>
<dbReference type="STRING" id="1189621.A3SI_11009"/>
<dbReference type="SUPFAM" id="SSF52402">
    <property type="entry name" value="Adenine nucleotide alpha hydrolases-like"/>
    <property type="match status" value="1"/>
</dbReference>
<dbReference type="OrthoDB" id="9803818at2"/>
<evidence type="ECO:0000256" key="7">
    <source>
        <dbReference type="HAMAP-Rule" id="MF_02090"/>
    </source>
</evidence>
<evidence type="ECO:0000259" key="10">
    <source>
        <dbReference type="PROSITE" id="PS50263"/>
    </source>
</evidence>
<comment type="catalytic activity">
    <reaction evidence="7 8">
        <text>deamido-NAD(+) + L-glutamine + ATP + H2O = L-glutamate + AMP + diphosphate + NAD(+) + H(+)</text>
        <dbReference type="Rhea" id="RHEA:24384"/>
        <dbReference type="ChEBI" id="CHEBI:15377"/>
        <dbReference type="ChEBI" id="CHEBI:15378"/>
        <dbReference type="ChEBI" id="CHEBI:29985"/>
        <dbReference type="ChEBI" id="CHEBI:30616"/>
        <dbReference type="ChEBI" id="CHEBI:33019"/>
        <dbReference type="ChEBI" id="CHEBI:57540"/>
        <dbReference type="ChEBI" id="CHEBI:58359"/>
        <dbReference type="ChEBI" id="CHEBI:58437"/>
        <dbReference type="ChEBI" id="CHEBI:456215"/>
        <dbReference type="EC" id="6.3.5.1"/>
    </reaction>
</comment>
<dbReference type="InterPro" id="IPR014729">
    <property type="entry name" value="Rossmann-like_a/b/a_fold"/>
</dbReference>
<evidence type="ECO:0000256" key="5">
    <source>
        <dbReference type="ARBA" id="ARBA00022840"/>
    </source>
</evidence>
<feature type="domain" description="CN hydrolase" evidence="10">
    <location>
        <begin position="9"/>
        <end position="269"/>
    </location>
</feature>
<dbReference type="Gene3D" id="3.40.50.620">
    <property type="entry name" value="HUPs"/>
    <property type="match status" value="1"/>
</dbReference>
<dbReference type="InterPro" id="IPR022310">
    <property type="entry name" value="NAD/GMP_synthase"/>
</dbReference>
<comment type="similarity">
    <text evidence="2 7 8">In the C-terminal section; belongs to the NAD synthetase family.</text>
</comment>
<dbReference type="Pfam" id="PF00795">
    <property type="entry name" value="CN_hydrolase"/>
    <property type="match status" value="1"/>
</dbReference>
<feature type="active site" description="For glutaminase activity" evidence="7">
    <location>
        <position position="116"/>
    </location>
</feature>
<keyword evidence="3 7" id="KW-0436">Ligase</keyword>
<dbReference type="AlphaFoldDB" id="I5C2V5"/>
<evidence type="ECO:0000256" key="1">
    <source>
        <dbReference type="ARBA" id="ARBA00005188"/>
    </source>
</evidence>